<organism evidence="2 3">
    <name type="scientific">Micromonospora vulcania</name>
    <dbReference type="NCBI Taxonomy" id="1441873"/>
    <lineage>
        <taxon>Bacteria</taxon>
        <taxon>Bacillati</taxon>
        <taxon>Actinomycetota</taxon>
        <taxon>Actinomycetes</taxon>
        <taxon>Micromonosporales</taxon>
        <taxon>Micromonosporaceae</taxon>
        <taxon>Micromonospora</taxon>
    </lineage>
</organism>
<gene>
    <name evidence="2" type="ORF">ACFQGL_00170</name>
</gene>
<evidence type="ECO:0000259" key="1">
    <source>
        <dbReference type="Pfam" id="PF11706"/>
    </source>
</evidence>
<evidence type="ECO:0000313" key="3">
    <source>
        <dbReference type="Proteomes" id="UP001596226"/>
    </source>
</evidence>
<dbReference type="RefSeq" id="WP_377503740.1">
    <property type="nucleotide sequence ID" value="NZ_JBHSQS010000001.1"/>
</dbReference>
<feature type="domain" description="Zinc finger CGNR" evidence="1">
    <location>
        <begin position="162"/>
        <end position="205"/>
    </location>
</feature>
<reference evidence="3" key="1">
    <citation type="journal article" date="2019" name="Int. J. Syst. Evol. Microbiol.">
        <title>The Global Catalogue of Microorganisms (GCM) 10K type strain sequencing project: providing services to taxonomists for standard genome sequencing and annotation.</title>
        <authorList>
            <consortium name="The Broad Institute Genomics Platform"/>
            <consortium name="The Broad Institute Genome Sequencing Center for Infectious Disease"/>
            <person name="Wu L."/>
            <person name="Ma J."/>
        </authorList>
    </citation>
    <scope>NUCLEOTIDE SEQUENCE [LARGE SCALE GENOMIC DNA]</scope>
    <source>
        <strain evidence="3">CGMCC 4.7144</strain>
    </source>
</reference>
<dbReference type="Proteomes" id="UP001596226">
    <property type="component" value="Unassembled WGS sequence"/>
</dbReference>
<dbReference type="InterPro" id="IPR010852">
    <property type="entry name" value="ABATE"/>
</dbReference>
<name>A0ABW1GWF6_9ACTN</name>
<protein>
    <submittedName>
        <fullName evidence="2">CGNR zinc finger domain-containing protein</fullName>
    </submittedName>
</protein>
<dbReference type="SUPFAM" id="SSF160904">
    <property type="entry name" value="Jann2411-like"/>
    <property type="match status" value="1"/>
</dbReference>
<dbReference type="PANTHER" id="PTHR35525:SF3">
    <property type="entry name" value="BLL6575 PROTEIN"/>
    <property type="match status" value="1"/>
</dbReference>
<dbReference type="Pfam" id="PF07336">
    <property type="entry name" value="ABATE"/>
    <property type="match status" value="1"/>
</dbReference>
<dbReference type="Gene3D" id="1.10.3300.10">
    <property type="entry name" value="Jann2411-like domain"/>
    <property type="match status" value="1"/>
</dbReference>
<evidence type="ECO:0000313" key="2">
    <source>
        <dbReference type="EMBL" id="MFC5921754.1"/>
    </source>
</evidence>
<proteinExistence type="predicted"/>
<dbReference type="PANTHER" id="PTHR35525">
    <property type="entry name" value="BLL6575 PROTEIN"/>
    <property type="match status" value="1"/>
</dbReference>
<comment type="caution">
    <text evidence="2">The sequence shown here is derived from an EMBL/GenBank/DDBJ whole genome shotgun (WGS) entry which is preliminary data.</text>
</comment>
<dbReference type="EMBL" id="JBHSQS010000001">
    <property type="protein sequence ID" value="MFC5921754.1"/>
    <property type="molecule type" value="Genomic_DNA"/>
</dbReference>
<dbReference type="InterPro" id="IPR021005">
    <property type="entry name" value="Znf_CGNR"/>
</dbReference>
<keyword evidence="3" id="KW-1185">Reference proteome</keyword>
<dbReference type="InterPro" id="IPR023286">
    <property type="entry name" value="ABATE_dom_sf"/>
</dbReference>
<sequence length="210" mass="23237">MTDGANGLALVSLRGTRFTFDPGTLCLEFLTTGGPGIGARYEVLHTPEDLADWLALSRLHLDPRQVQVQPTELADGRRLRDALWRLVCVRTGSRPPASTPTDFDATPDDLDILNEAASGAPLAPRLDPDGTRRWVLPADGRQALASIARDAVELFSGPYADRIRECGADNCYLVFVDTSRPGRRRWCAMERCGNRHKIRSLRARRTEPTD</sequence>
<dbReference type="Pfam" id="PF11706">
    <property type="entry name" value="zf-CGNR"/>
    <property type="match status" value="1"/>
</dbReference>
<accession>A0ABW1GWF6</accession>